<dbReference type="InterPro" id="IPR001245">
    <property type="entry name" value="Ser-Thr/Tyr_kinase_cat_dom"/>
</dbReference>
<dbReference type="Proteomes" id="UP000504608">
    <property type="component" value="Unplaced"/>
</dbReference>
<evidence type="ECO:0000256" key="11">
    <source>
        <dbReference type="SAM" id="SignalP"/>
    </source>
</evidence>
<evidence type="ECO:0000313" key="13">
    <source>
        <dbReference type="Proteomes" id="UP000504608"/>
    </source>
</evidence>
<dbReference type="KEGG" id="cmax:111469462"/>
<dbReference type="Gene3D" id="3.30.200.20">
    <property type="entry name" value="Phosphorylase Kinase, domain 1"/>
    <property type="match status" value="1"/>
</dbReference>
<dbReference type="InterPro" id="IPR003591">
    <property type="entry name" value="Leu-rich_rpt_typical-subtyp"/>
</dbReference>
<evidence type="ECO:0000256" key="8">
    <source>
        <dbReference type="ARBA" id="ARBA00023180"/>
    </source>
</evidence>
<dbReference type="GO" id="GO:0005524">
    <property type="term" value="F:ATP binding"/>
    <property type="evidence" value="ECO:0007669"/>
    <property type="project" value="UniProtKB-KW"/>
</dbReference>
<comment type="subcellular location">
    <subcellularLocation>
        <location evidence="1">Membrane</location>
        <topology evidence="1">Single-pass membrane protein</topology>
    </subcellularLocation>
</comment>
<evidence type="ECO:0000256" key="6">
    <source>
        <dbReference type="ARBA" id="ARBA00022840"/>
    </source>
</evidence>
<name>A0A6J1I0S1_CUCMA</name>
<dbReference type="InterPro" id="IPR055414">
    <property type="entry name" value="LRR_R13L4/SHOC2-like"/>
</dbReference>
<gene>
    <name evidence="14" type="primary">LOC111469462</name>
</gene>
<dbReference type="InterPro" id="IPR050647">
    <property type="entry name" value="Plant_LRR-RLKs"/>
</dbReference>
<feature type="domain" description="Protein kinase" evidence="12">
    <location>
        <begin position="474"/>
        <end position="758"/>
    </location>
</feature>
<keyword evidence="3 11" id="KW-0732">Signal</keyword>
<dbReference type="FunFam" id="1.10.510.10:FF:000448">
    <property type="entry name" value="Putative LRR receptor-like serine/threonine-protein kinase"/>
    <property type="match status" value="1"/>
</dbReference>
<protein>
    <submittedName>
        <fullName evidence="14">Probable LRR receptor-like serine/threonine-protein kinase At2g16250</fullName>
    </submittedName>
</protein>
<keyword evidence="2" id="KW-0433">Leucine-rich repeat</keyword>
<reference evidence="14" key="1">
    <citation type="submission" date="2025-08" db="UniProtKB">
        <authorList>
            <consortium name="RefSeq"/>
        </authorList>
    </citation>
    <scope>IDENTIFICATION</scope>
    <source>
        <tissue evidence="14">Young leaves</tissue>
    </source>
</reference>
<evidence type="ECO:0000256" key="1">
    <source>
        <dbReference type="ARBA" id="ARBA00004167"/>
    </source>
</evidence>
<dbReference type="Gene3D" id="1.10.510.10">
    <property type="entry name" value="Transferase(Phosphotransferase) domain 1"/>
    <property type="match status" value="1"/>
</dbReference>
<dbReference type="InterPro" id="IPR032675">
    <property type="entry name" value="LRR_dom_sf"/>
</dbReference>
<dbReference type="Pfam" id="PF07714">
    <property type="entry name" value="PK_Tyr_Ser-Thr"/>
    <property type="match status" value="1"/>
</dbReference>
<evidence type="ECO:0000256" key="3">
    <source>
        <dbReference type="ARBA" id="ARBA00022729"/>
    </source>
</evidence>
<feature type="region of interest" description="Disordered" evidence="9">
    <location>
        <begin position="802"/>
        <end position="856"/>
    </location>
</feature>
<dbReference type="InterPro" id="IPR000719">
    <property type="entry name" value="Prot_kinase_dom"/>
</dbReference>
<keyword evidence="10" id="KW-1133">Transmembrane helix</keyword>
<feature type="signal peptide" evidence="11">
    <location>
        <begin position="1"/>
        <end position="24"/>
    </location>
</feature>
<dbReference type="GeneID" id="111469462"/>
<evidence type="ECO:0000256" key="4">
    <source>
        <dbReference type="ARBA" id="ARBA00022737"/>
    </source>
</evidence>
<dbReference type="SUPFAM" id="SSF56112">
    <property type="entry name" value="Protein kinase-like (PK-like)"/>
    <property type="match status" value="1"/>
</dbReference>
<keyword evidence="7 10" id="KW-0472">Membrane</keyword>
<proteinExistence type="predicted"/>
<accession>A0A6J1I0S1</accession>
<dbReference type="FunFam" id="3.80.10.10:FF:000041">
    <property type="entry name" value="LRR receptor-like serine/threonine-protein kinase ERECTA"/>
    <property type="match status" value="2"/>
</dbReference>
<dbReference type="Gene3D" id="3.80.10.10">
    <property type="entry name" value="Ribonuclease Inhibitor"/>
    <property type="match status" value="3"/>
</dbReference>
<evidence type="ECO:0000256" key="10">
    <source>
        <dbReference type="SAM" id="Phobius"/>
    </source>
</evidence>
<dbReference type="RefSeq" id="XP_022970506.1">
    <property type="nucleotide sequence ID" value="XM_023114738.1"/>
</dbReference>
<dbReference type="GO" id="GO:0004674">
    <property type="term" value="F:protein serine/threonine kinase activity"/>
    <property type="evidence" value="ECO:0007669"/>
    <property type="project" value="UniProtKB-EC"/>
</dbReference>
<evidence type="ECO:0000256" key="9">
    <source>
        <dbReference type="SAM" id="MobiDB-lite"/>
    </source>
</evidence>
<dbReference type="OrthoDB" id="676979at2759"/>
<dbReference type="InterPro" id="IPR011009">
    <property type="entry name" value="Kinase-like_dom_sf"/>
</dbReference>
<sequence>MVYDKQLMIHFAFLFLLFFEPTFQQQDSPSSSRAERAALLELRSSLGLRTKEWPIKIHPCIGWKGIKCMNGRVTDINIGGFRRTSIGRKNPQFSVEPLANLTLLQSFNASNFILPGVIPQWFGHHLSLLQVLDLRSCSIFGSIPSSLASLRHLSRLDLSSNYLSGSIPPGVGSLLKLRYLNLSKNMLTSSIPAQLGGLVSLLDLDLSVNSLSGTFPLELRGLTSLRSMVLWSNSLDGSLSDGLFRTLTRLQSLDLKDNNFTGLIPDGLWSMSRLQLLDVSRNSFTGLLPNYSSSFNITGAVLNVSQNTFYGSLTSILRRFSVIDLSGNYFEGNVPDYLPTDVSFVSNCLQNVSRQRTLAVCTSFYSARGLIFDTFGFLEPTEHPIAEVSSKKSNRNGVILGSVIGGSVVIFLIVLLILIFLWRRKRRTINRRRGVVGPVLPAEAVEPTPRLLIDYASLGETFKYDKLVQASNGFSDLNLLKHGHSGDLFYGVLQNGIRVVIKRVDLRRANDGYLVELELLSNVSNIRLVPFIGQCLENENEKFLVYKFLPNGDLSASLFKKVMSDEECLQSLDWITRLKIALGAAEGLCFLHHHSTPPLVHRDVQASSILLDDKFEVRLGSLSHVCGQQGEAQPSRSTKLLRLPQSSEEASLGLQTAVCTYDVYCFGKVLLELVTGKLGISAVPDTEISEWLDQTLPCISINNKELVTKILDPSLIVDEDLLEEAWAVAVVAKSCLNPKPSRRPVMKYILKALENPLKVVREENSSSRQFRSTSIGSSWNASLFDSWHQSLSDVTMLPSASLSKAGGSRFKRSGTMGSQGSDRNGGGERSSSRRRHSKEIFPEPAEVQDMERLENK</sequence>
<dbReference type="PROSITE" id="PS50011">
    <property type="entry name" value="PROTEIN_KINASE_DOM"/>
    <property type="match status" value="1"/>
</dbReference>
<keyword evidence="8" id="KW-0325">Glycoprotein</keyword>
<keyword evidence="13" id="KW-1185">Reference proteome</keyword>
<keyword evidence="5" id="KW-0547">Nucleotide-binding</keyword>
<keyword evidence="10" id="KW-0812">Transmembrane</keyword>
<dbReference type="PANTHER" id="PTHR48056">
    <property type="entry name" value="LRR RECEPTOR-LIKE SERINE/THREONINE-PROTEIN KINASE-RELATED"/>
    <property type="match status" value="1"/>
</dbReference>
<evidence type="ECO:0000256" key="7">
    <source>
        <dbReference type="ARBA" id="ARBA00023136"/>
    </source>
</evidence>
<keyword evidence="4" id="KW-0677">Repeat</keyword>
<dbReference type="SUPFAM" id="SSF52058">
    <property type="entry name" value="L domain-like"/>
    <property type="match status" value="1"/>
</dbReference>
<dbReference type="Pfam" id="PF23598">
    <property type="entry name" value="LRR_14"/>
    <property type="match status" value="1"/>
</dbReference>
<keyword evidence="6" id="KW-0067">ATP-binding</keyword>
<evidence type="ECO:0000259" key="12">
    <source>
        <dbReference type="PROSITE" id="PS50011"/>
    </source>
</evidence>
<feature type="transmembrane region" description="Helical" evidence="10">
    <location>
        <begin position="398"/>
        <end position="422"/>
    </location>
</feature>
<dbReference type="AlphaFoldDB" id="A0A6J1I0S1"/>
<organism evidence="13 14">
    <name type="scientific">Cucurbita maxima</name>
    <name type="common">Pumpkin</name>
    <name type="synonym">Winter squash</name>
    <dbReference type="NCBI Taxonomy" id="3661"/>
    <lineage>
        <taxon>Eukaryota</taxon>
        <taxon>Viridiplantae</taxon>
        <taxon>Streptophyta</taxon>
        <taxon>Embryophyta</taxon>
        <taxon>Tracheophyta</taxon>
        <taxon>Spermatophyta</taxon>
        <taxon>Magnoliopsida</taxon>
        <taxon>eudicotyledons</taxon>
        <taxon>Gunneridae</taxon>
        <taxon>Pentapetalae</taxon>
        <taxon>rosids</taxon>
        <taxon>fabids</taxon>
        <taxon>Cucurbitales</taxon>
        <taxon>Cucurbitaceae</taxon>
        <taxon>Cucurbiteae</taxon>
        <taxon>Cucurbita</taxon>
    </lineage>
</organism>
<dbReference type="FunFam" id="3.30.200.20:FF:000433">
    <property type="entry name" value="Predicted protein"/>
    <property type="match status" value="1"/>
</dbReference>
<evidence type="ECO:0000256" key="5">
    <source>
        <dbReference type="ARBA" id="ARBA00022741"/>
    </source>
</evidence>
<evidence type="ECO:0000313" key="14">
    <source>
        <dbReference type="RefSeq" id="XP_022970506.1"/>
    </source>
</evidence>
<feature type="chain" id="PRO_5026767292" evidence="11">
    <location>
        <begin position="25"/>
        <end position="856"/>
    </location>
</feature>
<dbReference type="PANTHER" id="PTHR48056:SF81">
    <property type="entry name" value="RECEPTOR PROTEIN-TYROSINE KINASE CEPR1"/>
    <property type="match status" value="1"/>
</dbReference>
<evidence type="ECO:0000256" key="2">
    <source>
        <dbReference type="ARBA" id="ARBA00022614"/>
    </source>
</evidence>
<dbReference type="GO" id="GO:0033612">
    <property type="term" value="F:receptor serine/threonine kinase binding"/>
    <property type="evidence" value="ECO:0007669"/>
    <property type="project" value="TreeGrafter"/>
</dbReference>
<dbReference type="GO" id="GO:0016020">
    <property type="term" value="C:membrane"/>
    <property type="evidence" value="ECO:0007669"/>
    <property type="project" value="UniProtKB-SubCell"/>
</dbReference>
<dbReference type="SMART" id="SM00369">
    <property type="entry name" value="LRR_TYP"/>
    <property type="match status" value="5"/>
</dbReference>
<dbReference type="SMART" id="SM00220">
    <property type="entry name" value="S_TKc"/>
    <property type="match status" value="1"/>
</dbReference>